<name>A0A0E0F7R5_9ORYZ</name>
<dbReference type="EnsemblPlants" id="OMERI11G16570.1">
    <property type="protein sequence ID" value="OMERI11G16570.1"/>
    <property type="gene ID" value="OMERI11G16570"/>
</dbReference>
<keyword evidence="3" id="KW-1185">Reference proteome</keyword>
<keyword evidence="1" id="KW-0472">Membrane</keyword>
<dbReference type="InterPro" id="IPR036312">
    <property type="entry name" value="Bifun_inhib/LTP/seed_sf"/>
</dbReference>
<dbReference type="HOGENOM" id="CLU_158223_1_0_1"/>
<reference evidence="2" key="1">
    <citation type="submission" date="2015-04" db="UniProtKB">
        <authorList>
            <consortium name="EnsemblPlants"/>
        </authorList>
    </citation>
    <scope>IDENTIFICATION</scope>
</reference>
<organism evidence="2">
    <name type="scientific">Oryza meridionalis</name>
    <dbReference type="NCBI Taxonomy" id="40149"/>
    <lineage>
        <taxon>Eukaryota</taxon>
        <taxon>Viridiplantae</taxon>
        <taxon>Streptophyta</taxon>
        <taxon>Embryophyta</taxon>
        <taxon>Tracheophyta</taxon>
        <taxon>Spermatophyta</taxon>
        <taxon>Magnoliopsida</taxon>
        <taxon>Liliopsida</taxon>
        <taxon>Poales</taxon>
        <taxon>Poaceae</taxon>
        <taxon>BOP clade</taxon>
        <taxon>Oryzoideae</taxon>
        <taxon>Oryzeae</taxon>
        <taxon>Oryzinae</taxon>
        <taxon>Oryza</taxon>
    </lineage>
</organism>
<feature type="transmembrane region" description="Helical" evidence="1">
    <location>
        <begin position="33"/>
        <end position="53"/>
    </location>
</feature>
<keyword evidence="1" id="KW-1133">Transmembrane helix</keyword>
<evidence type="ECO:0000313" key="3">
    <source>
        <dbReference type="Proteomes" id="UP000008021"/>
    </source>
</evidence>
<accession>A0A0E0F7R5</accession>
<keyword evidence="1" id="KW-0812">Transmembrane</keyword>
<evidence type="ECO:0000313" key="2">
    <source>
        <dbReference type="EnsemblPlants" id="OMERI11G16570.1"/>
    </source>
</evidence>
<reference evidence="2" key="2">
    <citation type="submission" date="2018-05" db="EMBL/GenBank/DDBJ databases">
        <title>OmerRS3 (Oryza meridionalis Reference Sequence Version 3).</title>
        <authorList>
            <person name="Zhang J."/>
            <person name="Kudrna D."/>
            <person name="Lee S."/>
            <person name="Talag J."/>
            <person name="Welchert J."/>
            <person name="Wing R.A."/>
        </authorList>
    </citation>
    <scope>NUCLEOTIDE SEQUENCE [LARGE SCALE GENOMIC DNA]</scope>
    <source>
        <strain evidence="2">cv. OR44</strain>
    </source>
</reference>
<evidence type="ECO:0000256" key="1">
    <source>
        <dbReference type="SAM" id="Phobius"/>
    </source>
</evidence>
<protein>
    <recommendedName>
        <fullName evidence="4">Bifunctional inhibitor/plant lipid transfer protein/seed storage helical domain-containing protein</fullName>
    </recommendedName>
</protein>
<dbReference type="Gramene" id="OMERI11G16570.1">
    <property type="protein sequence ID" value="OMERI11G16570.1"/>
    <property type="gene ID" value="OMERI11G16570"/>
</dbReference>
<dbReference type="Proteomes" id="UP000008021">
    <property type="component" value="Chromosome 11"/>
</dbReference>
<feature type="transmembrane region" description="Helical" evidence="1">
    <location>
        <begin position="73"/>
        <end position="93"/>
    </location>
</feature>
<evidence type="ECO:0008006" key="4">
    <source>
        <dbReference type="Google" id="ProtNLM"/>
    </source>
</evidence>
<sequence length="122" mass="12345">MASALVDEVYGPGACGVDRVGVRPTDLCTPPRCVVVVMAAVVGVGMVEAAVVVGVGMVEAAAVASPRCNLTLLTPYAGAALFGVPAACLCAYARSANYGSYMRSPKTRCLFAVCGLPMPCCP</sequence>
<dbReference type="AlphaFoldDB" id="A0A0E0F7R5"/>
<proteinExistence type="predicted"/>
<dbReference type="Gene3D" id="1.10.110.10">
    <property type="entry name" value="Plant lipid-transfer and hydrophobic proteins"/>
    <property type="match status" value="1"/>
</dbReference>
<dbReference type="STRING" id="40149.A0A0E0F7R5"/>